<protein>
    <submittedName>
        <fullName evidence="4">Peptidyl-tRNA hydrolase</fullName>
    </submittedName>
</protein>
<gene>
    <name evidence="4" type="ORF">DFH07DRAFT_80185</name>
</gene>
<dbReference type="GO" id="GO:0004045">
    <property type="term" value="F:peptidyl-tRNA hydrolase activity"/>
    <property type="evidence" value="ECO:0007669"/>
    <property type="project" value="InterPro"/>
</dbReference>
<dbReference type="AlphaFoldDB" id="A0AAD7IB01"/>
<evidence type="ECO:0000256" key="1">
    <source>
        <dbReference type="ARBA" id="ARBA00022555"/>
    </source>
</evidence>
<name>A0AAD7IB01_9AGAR</name>
<dbReference type="Pfam" id="PF01195">
    <property type="entry name" value="Pept_tRNA_hydro"/>
    <property type="match status" value="1"/>
</dbReference>
<comment type="caution">
    <text evidence="4">The sequence shown here is derived from an EMBL/GenBank/DDBJ whole genome shotgun (WGS) entry which is preliminary data.</text>
</comment>
<dbReference type="EMBL" id="JARJLG010000134">
    <property type="protein sequence ID" value="KAJ7739060.1"/>
    <property type="molecule type" value="Genomic_DNA"/>
</dbReference>
<organism evidence="4 5">
    <name type="scientific">Mycena maculata</name>
    <dbReference type="NCBI Taxonomy" id="230809"/>
    <lineage>
        <taxon>Eukaryota</taxon>
        <taxon>Fungi</taxon>
        <taxon>Dikarya</taxon>
        <taxon>Basidiomycota</taxon>
        <taxon>Agaricomycotina</taxon>
        <taxon>Agaricomycetes</taxon>
        <taxon>Agaricomycetidae</taxon>
        <taxon>Agaricales</taxon>
        <taxon>Marasmiineae</taxon>
        <taxon>Mycenaceae</taxon>
        <taxon>Mycena</taxon>
    </lineage>
</organism>
<proteinExistence type="predicted"/>
<dbReference type="PANTHER" id="PTHR17224">
    <property type="entry name" value="PEPTIDYL-TRNA HYDROLASE"/>
    <property type="match status" value="1"/>
</dbReference>
<dbReference type="GO" id="GO:0000049">
    <property type="term" value="F:tRNA binding"/>
    <property type="evidence" value="ECO:0007669"/>
    <property type="project" value="UniProtKB-KW"/>
</dbReference>
<evidence type="ECO:0000313" key="4">
    <source>
        <dbReference type="EMBL" id="KAJ7739060.1"/>
    </source>
</evidence>
<evidence type="ECO:0000256" key="2">
    <source>
        <dbReference type="ARBA" id="ARBA00022801"/>
    </source>
</evidence>
<sequence>MSHIPKLLVTGLGNVSYPGARNSVGHLLIDELASRTGISLSHGKRGFAGEGIVTLGQTPIDLTLYKCKFGQLKRVGRPLTAECRERGIRPDMLVVMSDSIYDNPCQLRHCFGGSAYGHDGVKSVIRALGTSDFYRLRLGVGRGVHPSMVLYKFLLYEHISGQLPPEERQFWNGDGGGLVCNAIEKIARAVIYKIEEGVIEEKYARDAIEIEMMAQEEDILPQEVKD</sequence>
<dbReference type="PANTHER" id="PTHR17224:SF1">
    <property type="entry name" value="PEPTIDYL-TRNA HYDROLASE"/>
    <property type="match status" value="1"/>
</dbReference>
<keyword evidence="2 4" id="KW-0378">Hydrolase</keyword>
<dbReference type="InterPro" id="IPR036416">
    <property type="entry name" value="Pept_tRNA_hydro_sf"/>
</dbReference>
<dbReference type="Proteomes" id="UP001215280">
    <property type="component" value="Unassembled WGS sequence"/>
</dbReference>
<accession>A0AAD7IB01</accession>
<dbReference type="Gene3D" id="3.40.50.1470">
    <property type="entry name" value="Peptidyl-tRNA hydrolase"/>
    <property type="match status" value="1"/>
</dbReference>
<keyword evidence="1" id="KW-0820">tRNA-binding</keyword>
<reference evidence="4" key="1">
    <citation type="submission" date="2023-03" db="EMBL/GenBank/DDBJ databases">
        <title>Massive genome expansion in bonnet fungi (Mycena s.s.) driven by repeated elements and novel gene families across ecological guilds.</title>
        <authorList>
            <consortium name="Lawrence Berkeley National Laboratory"/>
            <person name="Harder C.B."/>
            <person name="Miyauchi S."/>
            <person name="Viragh M."/>
            <person name="Kuo A."/>
            <person name="Thoen E."/>
            <person name="Andreopoulos B."/>
            <person name="Lu D."/>
            <person name="Skrede I."/>
            <person name="Drula E."/>
            <person name="Henrissat B."/>
            <person name="Morin E."/>
            <person name="Kohler A."/>
            <person name="Barry K."/>
            <person name="LaButti K."/>
            <person name="Morin E."/>
            <person name="Salamov A."/>
            <person name="Lipzen A."/>
            <person name="Mereny Z."/>
            <person name="Hegedus B."/>
            <person name="Baldrian P."/>
            <person name="Stursova M."/>
            <person name="Weitz H."/>
            <person name="Taylor A."/>
            <person name="Grigoriev I.V."/>
            <person name="Nagy L.G."/>
            <person name="Martin F."/>
            <person name="Kauserud H."/>
        </authorList>
    </citation>
    <scope>NUCLEOTIDE SEQUENCE</scope>
    <source>
        <strain evidence="4">CBHHK188m</strain>
    </source>
</reference>
<keyword evidence="5" id="KW-1185">Reference proteome</keyword>
<evidence type="ECO:0000256" key="3">
    <source>
        <dbReference type="ARBA" id="ARBA00022884"/>
    </source>
</evidence>
<evidence type="ECO:0000313" key="5">
    <source>
        <dbReference type="Proteomes" id="UP001215280"/>
    </source>
</evidence>
<dbReference type="SUPFAM" id="SSF53178">
    <property type="entry name" value="Peptidyl-tRNA hydrolase-like"/>
    <property type="match status" value="1"/>
</dbReference>
<dbReference type="InterPro" id="IPR001328">
    <property type="entry name" value="Pept_tRNA_hydro"/>
</dbReference>
<keyword evidence="3" id="KW-0694">RNA-binding</keyword>